<comment type="caution">
    <text evidence="3">The sequence shown here is derived from an EMBL/GenBank/DDBJ whole genome shotgun (WGS) entry which is preliminary data.</text>
</comment>
<keyword evidence="1" id="KW-0233">DNA recombination</keyword>
<dbReference type="InterPro" id="IPR013762">
    <property type="entry name" value="Integrase-like_cat_sf"/>
</dbReference>
<evidence type="ECO:0000256" key="1">
    <source>
        <dbReference type="ARBA" id="ARBA00023172"/>
    </source>
</evidence>
<accession>A0A8J6T3I3</accession>
<evidence type="ECO:0000259" key="2">
    <source>
        <dbReference type="PROSITE" id="PS51898"/>
    </source>
</evidence>
<proteinExistence type="predicted"/>
<dbReference type="AlphaFoldDB" id="A0A8J6T3I3"/>
<feature type="non-terminal residue" evidence="3">
    <location>
        <position position="1"/>
    </location>
</feature>
<name>A0A8J6T3I3_9DELT</name>
<protein>
    <submittedName>
        <fullName evidence="3">Tyrosine-type recombinase/integrase</fullName>
    </submittedName>
</protein>
<dbReference type="Proteomes" id="UP000650524">
    <property type="component" value="Unassembled WGS sequence"/>
</dbReference>
<sequence>KPLTDNQVRFLFHKGVKEIGLEQPKRVIGNVNFLQPTPHSLRHGFAVNTLLKIRERGEDPQHALPVLAAYMGHSEYKYTSVYLRVTDALSRKNLVDFSLWQEKKE</sequence>
<dbReference type="PROSITE" id="PS51898">
    <property type="entry name" value="TYR_RECOMBINASE"/>
    <property type="match status" value="1"/>
</dbReference>
<feature type="domain" description="Tyr recombinase" evidence="2">
    <location>
        <begin position="1"/>
        <end position="96"/>
    </location>
</feature>
<organism evidence="3 4">
    <name type="scientific">Candidatus Desulfacyla euxinica</name>
    <dbReference type="NCBI Taxonomy" id="2841693"/>
    <lineage>
        <taxon>Bacteria</taxon>
        <taxon>Deltaproteobacteria</taxon>
        <taxon>Candidatus Desulfacyla</taxon>
    </lineage>
</organism>
<dbReference type="InterPro" id="IPR011010">
    <property type="entry name" value="DNA_brk_join_enz"/>
</dbReference>
<gene>
    <name evidence="3" type="ORF">H8E19_02320</name>
</gene>
<dbReference type="SUPFAM" id="SSF56349">
    <property type="entry name" value="DNA breaking-rejoining enzymes"/>
    <property type="match status" value="1"/>
</dbReference>
<evidence type="ECO:0000313" key="4">
    <source>
        <dbReference type="Proteomes" id="UP000650524"/>
    </source>
</evidence>
<dbReference type="GO" id="GO:0006310">
    <property type="term" value="P:DNA recombination"/>
    <property type="evidence" value="ECO:0007669"/>
    <property type="project" value="UniProtKB-KW"/>
</dbReference>
<dbReference type="GO" id="GO:0003677">
    <property type="term" value="F:DNA binding"/>
    <property type="evidence" value="ECO:0007669"/>
    <property type="project" value="InterPro"/>
</dbReference>
<dbReference type="Gene3D" id="1.10.443.10">
    <property type="entry name" value="Intergrase catalytic core"/>
    <property type="match status" value="1"/>
</dbReference>
<dbReference type="GO" id="GO:0015074">
    <property type="term" value="P:DNA integration"/>
    <property type="evidence" value="ECO:0007669"/>
    <property type="project" value="InterPro"/>
</dbReference>
<reference evidence="3 4" key="1">
    <citation type="submission" date="2020-08" db="EMBL/GenBank/DDBJ databases">
        <title>Bridging the membrane lipid divide: bacteria of the FCB group superphylum have the potential to synthesize archaeal ether lipids.</title>
        <authorList>
            <person name="Villanueva L."/>
            <person name="Von Meijenfeldt F.A.B."/>
            <person name="Westbye A.B."/>
            <person name="Yadav S."/>
            <person name="Hopmans E.C."/>
            <person name="Dutilh B.E."/>
            <person name="Sinninghe Damste J.S."/>
        </authorList>
    </citation>
    <scope>NUCLEOTIDE SEQUENCE [LARGE SCALE GENOMIC DNA]</scope>
    <source>
        <strain evidence="3">NIOZ-UU27</strain>
    </source>
</reference>
<dbReference type="InterPro" id="IPR002104">
    <property type="entry name" value="Integrase_catalytic"/>
</dbReference>
<dbReference type="EMBL" id="JACNJD010000111">
    <property type="protein sequence ID" value="MBC8176212.1"/>
    <property type="molecule type" value="Genomic_DNA"/>
</dbReference>
<evidence type="ECO:0000313" key="3">
    <source>
        <dbReference type="EMBL" id="MBC8176212.1"/>
    </source>
</evidence>